<dbReference type="AlphaFoldDB" id="A0A2U2DGN9"/>
<dbReference type="PANTHER" id="PTHR30532">
    <property type="entry name" value="IRON III DICITRATE-BINDING PERIPLASMIC PROTEIN"/>
    <property type="match status" value="1"/>
</dbReference>
<comment type="subcellular location">
    <subcellularLocation>
        <location evidence="1">Cell envelope</location>
    </subcellularLocation>
</comment>
<keyword evidence="9" id="KW-1185">Reference proteome</keyword>
<dbReference type="PANTHER" id="PTHR30532:SF1">
    <property type="entry name" value="IRON(3+)-HYDROXAMATE-BINDING PROTEIN FHUD"/>
    <property type="match status" value="1"/>
</dbReference>
<feature type="domain" description="Fe/B12 periplasmic-binding" evidence="7">
    <location>
        <begin position="73"/>
        <end position="339"/>
    </location>
</feature>
<keyword evidence="3" id="KW-0813">Transport</keyword>
<evidence type="ECO:0000256" key="6">
    <source>
        <dbReference type="SAM" id="MobiDB-lite"/>
    </source>
</evidence>
<dbReference type="GO" id="GO:1901678">
    <property type="term" value="P:iron coordination entity transport"/>
    <property type="evidence" value="ECO:0007669"/>
    <property type="project" value="UniProtKB-ARBA"/>
</dbReference>
<accession>A0A2U2DGN9</accession>
<dbReference type="InterPro" id="IPR002491">
    <property type="entry name" value="ABC_transptr_periplasmic_BD"/>
</dbReference>
<evidence type="ECO:0000256" key="1">
    <source>
        <dbReference type="ARBA" id="ARBA00004196"/>
    </source>
</evidence>
<dbReference type="PROSITE" id="PS50983">
    <property type="entry name" value="FE_B12_PBP"/>
    <property type="match status" value="1"/>
</dbReference>
<dbReference type="InterPro" id="IPR051313">
    <property type="entry name" value="Bact_iron-sidero_bind"/>
</dbReference>
<dbReference type="Proteomes" id="UP000245252">
    <property type="component" value="Unassembled WGS sequence"/>
</dbReference>
<evidence type="ECO:0000259" key="7">
    <source>
        <dbReference type="PROSITE" id="PS50983"/>
    </source>
</evidence>
<dbReference type="GO" id="GO:0030288">
    <property type="term" value="C:outer membrane-bounded periplasmic space"/>
    <property type="evidence" value="ECO:0007669"/>
    <property type="project" value="TreeGrafter"/>
</dbReference>
<keyword evidence="4" id="KW-0410">Iron transport</keyword>
<evidence type="ECO:0000313" key="8">
    <source>
        <dbReference type="EMBL" id="PWE52469.1"/>
    </source>
</evidence>
<keyword evidence="4" id="KW-0408">Iron</keyword>
<comment type="caution">
    <text evidence="8">The sequence shown here is derived from an EMBL/GenBank/DDBJ whole genome shotgun (WGS) entry which is preliminary data.</text>
</comment>
<dbReference type="Pfam" id="PF01497">
    <property type="entry name" value="Peripla_BP_2"/>
    <property type="match status" value="1"/>
</dbReference>
<keyword evidence="4" id="KW-0406">Ion transport</keyword>
<proteinExistence type="inferred from homology"/>
<dbReference type="PRINTS" id="PR01715">
    <property type="entry name" value="FERRIBNDNGPP"/>
</dbReference>
<reference evidence="8 9" key="1">
    <citation type="submission" date="2018-05" db="EMBL/GenBank/DDBJ databases">
        <title>The draft genome of strain NS-104.</title>
        <authorList>
            <person name="Hang P."/>
            <person name="Jiang J."/>
        </authorList>
    </citation>
    <scope>NUCLEOTIDE SEQUENCE [LARGE SCALE GENOMIC DNA]</scope>
    <source>
        <strain evidence="8 9">NS-104</strain>
    </source>
</reference>
<evidence type="ECO:0000256" key="3">
    <source>
        <dbReference type="ARBA" id="ARBA00022448"/>
    </source>
</evidence>
<dbReference type="EMBL" id="QFBC01000025">
    <property type="protein sequence ID" value="PWE52469.1"/>
    <property type="molecule type" value="Genomic_DNA"/>
</dbReference>
<evidence type="ECO:0000313" key="9">
    <source>
        <dbReference type="Proteomes" id="UP000245252"/>
    </source>
</evidence>
<organism evidence="8 9">
    <name type="scientific">Metarhizobium album</name>
    <dbReference type="NCBI Taxonomy" id="2182425"/>
    <lineage>
        <taxon>Bacteria</taxon>
        <taxon>Pseudomonadati</taxon>
        <taxon>Pseudomonadota</taxon>
        <taxon>Alphaproteobacteria</taxon>
        <taxon>Hyphomicrobiales</taxon>
        <taxon>Rhizobiaceae</taxon>
        <taxon>Metarhizobium</taxon>
    </lineage>
</organism>
<evidence type="ECO:0000256" key="5">
    <source>
        <dbReference type="ARBA" id="ARBA00022729"/>
    </source>
</evidence>
<sequence length="339" mass="36850">MLQTRNISRPASTPTPLFTATGAPSTPPLPTNGNRLIRRRTSRHLIPRRAFLGGLISLTLPPTSGAGNPLPLQIAALDWTSAQNLLALGANVITLPERTRYSERVVEPEASPNTHDLGLRSEPNLELLDSLAPDLIVLHPELGMLLPELNAIAPAILFDPDANDDLQPVDRLANARVKLERLAGEIARPSAFSSYINAYEAAISEAAARLRGYDGRAVYIVTLLDTRRALVFGKNSLFQNLFDQFSIENAWDGPTSFYGHATVTIDALARQSHARLLSVGRESRLLLQPALQSPVIASLPYVREERAVAIDDVLFYGGLPSAQRFARLASFALTDTTAP</sequence>
<evidence type="ECO:0000256" key="4">
    <source>
        <dbReference type="ARBA" id="ARBA00022496"/>
    </source>
</evidence>
<dbReference type="SUPFAM" id="SSF53807">
    <property type="entry name" value="Helical backbone' metal receptor"/>
    <property type="match status" value="1"/>
</dbReference>
<name>A0A2U2DGN9_9HYPH</name>
<dbReference type="OrthoDB" id="8370650at2"/>
<feature type="compositionally biased region" description="Polar residues" evidence="6">
    <location>
        <begin position="1"/>
        <end position="24"/>
    </location>
</feature>
<comment type="similarity">
    <text evidence="2">Belongs to the bacterial solute-binding protein 8 family.</text>
</comment>
<evidence type="ECO:0000256" key="2">
    <source>
        <dbReference type="ARBA" id="ARBA00008814"/>
    </source>
</evidence>
<protein>
    <submittedName>
        <fullName evidence="8">Iron-hydroxamate transporter substrate-binding subunit</fullName>
    </submittedName>
</protein>
<keyword evidence="5" id="KW-0732">Signal</keyword>
<dbReference type="Gene3D" id="3.40.50.1980">
    <property type="entry name" value="Nitrogenase molybdenum iron protein domain"/>
    <property type="match status" value="2"/>
</dbReference>
<gene>
    <name evidence="8" type="ORF">DEM27_30915</name>
</gene>
<feature type="region of interest" description="Disordered" evidence="6">
    <location>
        <begin position="1"/>
        <end position="36"/>
    </location>
</feature>